<dbReference type="EMBL" id="CP119078">
    <property type="protein sequence ID" value="WED42593.1"/>
    <property type="molecule type" value="Genomic_DNA"/>
</dbReference>
<evidence type="ECO:0000259" key="11">
    <source>
        <dbReference type="Pfam" id="PF02558"/>
    </source>
</evidence>
<feature type="domain" description="Ketopantoate reductase C-terminal" evidence="12">
    <location>
        <begin position="184"/>
        <end position="304"/>
    </location>
</feature>
<dbReference type="Gene3D" id="1.10.1040.10">
    <property type="entry name" value="N-(1-d-carboxylethyl)-l-norvaline Dehydrogenase, domain 2"/>
    <property type="match status" value="1"/>
</dbReference>
<dbReference type="InterPro" id="IPR008927">
    <property type="entry name" value="6-PGluconate_DH-like_C_sf"/>
</dbReference>
<dbReference type="NCBIfam" id="TIGR00745">
    <property type="entry name" value="apbA_panE"/>
    <property type="match status" value="1"/>
</dbReference>
<organism evidence="13 14">
    <name type="scientific">Legionella cardiaca</name>
    <dbReference type="NCBI Taxonomy" id="1071983"/>
    <lineage>
        <taxon>Bacteria</taxon>
        <taxon>Pseudomonadati</taxon>
        <taxon>Pseudomonadota</taxon>
        <taxon>Gammaproteobacteria</taxon>
        <taxon>Legionellales</taxon>
        <taxon>Legionellaceae</taxon>
        <taxon>Legionella</taxon>
    </lineage>
</organism>
<dbReference type="InterPro" id="IPR013332">
    <property type="entry name" value="KPR_N"/>
</dbReference>
<dbReference type="SUPFAM" id="SSF51735">
    <property type="entry name" value="NAD(P)-binding Rossmann-fold domains"/>
    <property type="match status" value="1"/>
</dbReference>
<evidence type="ECO:0000256" key="10">
    <source>
        <dbReference type="RuleBase" id="RU362068"/>
    </source>
</evidence>
<protein>
    <recommendedName>
        <fullName evidence="4 10">2-dehydropantoate 2-reductase</fullName>
        <ecNumber evidence="3 10">1.1.1.169</ecNumber>
    </recommendedName>
    <alternativeName>
        <fullName evidence="8 10">Ketopantoate reductase</fullName>
    </alternativeName>
</protein>
<evidence type="ECO:0000256" key="6">
    <source>
        <dbReference type="ARBA" id="ARBA00022857"/>
    </source>
</evidence>
<comment type="pathway">
    <text evidence="1 10">Cofactor biosynthesis; (R)-pantothenate biosynthesis; (R)-pantoate from 3-methyl-2-oxobutanoate: step 2/2.</text>
</comment>
<comment type="similarity">
    <text evidence="2 10">Belongs to the ketopantoate reductase family.</text>
</comment>
<dbReference type="RefSeq" id="WP_275088416.1">
    <property type="nucleotide sequence ID" value="NZ_CP119078.1"/>
</dbReference>
<evidence type="ECO:0000256" key="3">
    <source>
        <dbReference type="ARBA" id="ARBA00013014"/>
    </source>
</evidence>
<dbReference type="InterPro" id="IPR051402">
    <property type="entry name" value="KPR-Related"/>
</dbReference>
<dbReference type="Proteomes" id="UP001222087">
    <property type="component" value="Chromosome"/>
</dbReference>
<dbReference type="EC" id="1.1.1.169" evidence="3 10"/>
<evidence type="ECO:0000256" key="4">
    <source>
        <dbReference type="ARBA" id="ARBA00019465"/>
    </source>
</evidence>
<evidence type="ECO:0000259" key="12">
    <source>
        <dbReference type="Pfam" id="PF08546"/>
    </source>
</evidence>
<dbReference type="SUPFAM" id="SSF48179">
    <property type="entry name" value="6-phosphogluconate dehydrogenase C-terminal domain-like"/>
    <property type="match status" value="1"/>
</dbReference>
<evidence type="ECO:0000256" key="2">
    <source>
        <dbReference type="ARBA" id="ARBA00007870"/>
    </source>
</evidence>
<feature type="domain" description="Ketopantoate reductase N-terminal" evidence="11">
    <location>
        <begin position="3"/>
        <end position="151"/>
    </location>
</feature>
<dbReference type="PANTHER" id="PTHR21708:SF26">
    <property type="entry name" value="2-DEHYDROPANTOATE 2-REDUCTASE"/>
    <property type="match status" value="1"/>
</dbReference>
<gene>
    <name evidence="13" type="ORF">PXX05_11835</name>
</gene>
<evidence type="ECO:0000256" key="9">
    <source>
        <dbReference type="ARBA" id="ARBA00048793"/>
    </source>
</evidence>
<keyword evidence="14" id="KW-1185">Reference proteome</keyword>
<dbReference type="InterPro" id="IPR003710">
    <property type="entry name" value="ApbA"/>
</dbReference>
<dbReference type="InterPro" id="IPR013752">
    <property type="entry name" value="KPA_reductase"/>
</dbReference>
<reference evidence="13 14" key="1">
    <citation type="submission" date="2023-02" db="EMBL/GenBank/DDBJ databases">
        <title>Genome Sequence of L. cardiaca H63T.</title>
        <authorList>
            <person name="Lopez A.E."/>
            <person name="Cianciotto N.P."/>
        </authorList>
    </citation>
    <scope>NUCLEOTIDE SEQUENCE [LARGE SCALE GENOMIC DNA]</scope>
    <source>
        <strain evidence="13 14">H63</strain>
    </source>
</reference>
<dbReference type="PANTHER" id="PTHR21708">
    <property type="entry name" value="PROBABLE 2-DEHYDROPANTOATE 2-REDUCTASE"/>
    <property type="match status" value="1"/>
</dbReference>
<evidence type="ECO:0000313" key="14">
    <source>
        <dbReference type="Proteomes" id="UP001222087"/>
    </source>
</evidence>
<dbReference type="GO" id="GO:0008677">
    <property type="term" value="F:2-dehydropantoate 2-reductase activity"/>
    <property type="evidence" value="ECO:0007669"/>
    <property type="project" value="UniProtKB-EC"/>
</dbReference>
<evidence type="ECO:0000313" key="13">
    <source>
        <dbReference type="EMBL" id="WED42593.1"/>
    </source>
</evidence>
<dbReference type="Pfam" id="PF08546">
    <property type="entry name" value="ApbA_C"/>
    <property type="match status" value="1"/>
</dbReference>
<evidence type="ECO:0000256" key="1">
    <source>
        <dbReference type="ARBA" id="ARBA00004994"/>
    </source>
</evidence>
<sequence>MIVTVIGSGAIGKFYGGLFVFAGCHVCYLERSDFTILQEKKYYEIELPGSYVMQVTPSQIVNDYHLLPKSDIIIIALKTTENHLIEKLLSSALKQESKILLLQNGIGNEEYLSTFIKNHSIVCGVTTTGATKIKPGYIKIKNLGELKLAPFTKQDESSCEYIKQLLICADLSNTFCPQIQLFENHRALRWTKLLWNTPFSSLSLLFNVSVDALATQKQYQDIVRSMMHEVCLVAREDGIEIEDNIEKLIGLTSTLQGFYPSMYYDFMMSKPIESHYIILNVIDYAQTHKLHLPLLSLVYEKLMLLEKKEEWFSPIEQSNIISILKSIVECRRP</sequence>
<dbReference type="Pfam" id="PF02558">
    <property type="entry name" value="ApbA"/>
    <property type="match status" value="1"/>
</dbReference>
<keyword evidence="7 10" id="KW-0560">Oxidoreductase</keyword>
<dbReference type="Gene3D" id="3.40.50.720">
    <property type="entry name" value="NAD(P)-binding Rossmann-like Domain"/>
    <property type="match status" value="1"/>
</dbReference>
<dbReference type="InterPro" id="IPR036291">
    <property type="entry name" value="NAD(P)-bd_dom_sf"/>
</dbReference>
<evidence type="ECO:0000256" key="8">
    <source>
        <dbReference type="ARBA" id="ARBA00032024"/>
    </source>
</evidence>
<keyword evidence="6 10" id="KW-0521">NADP</keyword>
<evidence type="ECO:0000256" key="5">
    <source>
        <dbReference type="ARBA" id="ARBA00022655"/>
    </source>
</evidence>
<proteinExistence type="inferred from homology"/>
<dbReference type="InterPro" id="IPR013328">
    <property type="entry name" value="6PGD_dom2"/>
</dbReference>
<comment type="catalytic activity">
    <reaction evidence="9 10">
        <text>(R)-pantoate + NADP(+) = 2-dehydropantoate + NADPH + H(+)</text>
        <dbReference type="Rhea" id="RHEA:16233"/>
        <dbReference type="ChEBI" id="CHEBI:11561"/>
        <dbReference type="ChEBI" id="CHEBI:15378"/>
        <dbReference type="ChEBI" id="CHEBI:15980"/>
        <dbReference type="ChEBI" id="CHEBI:57783"/>
        <dbReference type="ChEBI" id="CHEBI:58349"/>
        <dbReference type="EC" id="1.1.1.169"/>
    </reaction>
</comment>
<name>A0ABY8APX4_9GAMM</name>
<keyword evidence="5 10" id="KW-0566">Pantothenate biosynthesis</keyword>
<evidence type="ECO:0000256" key="7">
    <source>
        <dbReference type="ARBA" id="ARBA00023002"/>
    </source>
</evidence>
<comment type="function">
    <text evidence="10">Catalyzes the NADPH-dependent reduction of ketopantoate into pantoic acid.</text>
</comment>
<accession>A0ABY8APX4</accession>